<comment type="similarity">
    <text evidence="2">Belongs to the class IV-like SAM-binding methyltransferase superfamily. RNA methyltransferase TrmH family.</text>
</comment>
<dbReference type="AlphaFoldDB" id="A0A1A0HFW5"/>
<dbReference type="InterPro" id="IPR047182">
    <property type="entry name" value="MRM1"/>
</dbReference>
<evidence type="ECO:0000259" key="10">
    <source>
        <dbReference type="SMART" id="SM00967"/>
    </source>
</evidence>
<proteinExistence type="inferred from homology"/>
<dbReference type="GO" id="GO:0016435">
    <property type="term" value="F:rRNA (guanine) methyltransferase activity"/>
    <property type="evidence" value="ECO:0007669"/>
    <property type="project" value="TreeGrafter"/>
</dbReference>
<keyword evidence="4" id="KW-0489">Methyltransferase</keyword>
<dbReference type="InterPro" id="IPR004441">
    <property type="entry name" value="rRNA_MeTrfase_TrmH"/>
</dbReference>
<dbReference type="PANTHER" id="PTHR46103">
    <property type="entry name" value="RRNA METHYLTRANSFERASE 1, MITOCHONDRIAL"/>
    <property type="match status" value="1"/>
</dbReference>
<dbReference type="CDD" id="cd18105">
    <property type="entry name" value="SpoU-like_MRM1"/>
    <property type="match status" value="1"/>
</dbReference>
<comment type="subcellular location">
    <subcellularLocation>
        <location evidence="1">Mitochondrion</location>
    </subcellularLocation>
</comment>
<dbReference type="STRING" id="869754.A0A1A0HFW5"/>
<dbReference type="InterPro" id="IPR013123">
    <property type="entry name" value="SpoU_subst-bd"/>
</dbReference>
<dbReference type="InterPro" id="IPR029026">
    <property type="entry name" value="tRNA_m1G_MTases_N"/>
</dbReference>
<keyword evidence="3" id="KW-0698">rRNA processing</keyword>
<keyword evidence="6" id="KW-0949">S-adenosyl-L-methionine</keyword>
<dbReference type="OrthoDB" id="270651at2759"/>
<evidence type="ECO:0000256" key="4">
    <source>
        <dbReference type="ARBA" id="ARBA00022603"/>
    </source>
</evidence>
<name>A0A1A0HFW5_9ASCO</name>
<evidence type="ECO:0000256" key="1">
    <source>
        <dbReference type="ARBA" id="ARBA00004173"/>
    </source>
</evidence>
<sequence length="404" mass="44903">MRNYHTSSILKAIRPAFKSRDSRGGVRSFDKNFDASGAKKEIKIWDQKGISKHEFFIRKYGNISPEERKRLDEKVEKQRFLREQRKRHERGDSYDRPRRETISLNPLCEYIFGTHSVISALTAGKREAFSTLYIHNIKEHTEKILGLAKKFGVRVVEKKSKGELNTLSSNGVHNGVVLETKPLILPEIASLTNNFDGISGSYEVSLIDDATNGEIKRMNDIVRSAQSSSGNFPLGIYVDGVTDPQNLGNIVRSAYYLGADFMVVPESETARLGPVTAKAAAGALDLFTIYKTNSSLELIDSAKKNGWSIVSTSSREREDDLGDMKSNHRRHVAGKYIDQNELPRIMSAAPMLIVLGSEGAGIRTNIKLRSDFLVGWKKGRLGQSSIDSMNVAVAAGLIIAKILE</sequence>
<keyword evidence="7" id="KW-0809">Transit peptide</keyword>
<dbReference type="PANTHER" id="PTHR46103:SF1">
    <property type="entry name" value="RRNA METHYLTRANSFERASE 1, MITOCHONDRIAL"/>
    <property type="match status" value="1"/>
</dbReference>
<dbReference type="RefSeq" id="XP_018713356.1">
    <property type="nucleotide sequence ID" value="XM_018859378.1"/>
</dbReference>
<comment type="caution">
    <text evidence="11">The sequence shown here is derived from an EMBL/GenBank/DDBJ whole genome shotgun (WGS) entry which is preliminary data.</text>
</comment>
<dbReference type="SUPFAM" id="SSF55315">
    <property type="entry name" value="L30e-like"/>
    <property type="match status" value="1"/>
</dbReference>
<dbReference type="Pfam" id="PF08032">
    <property type="entry name" value="SpoU_sub_bind"/>
    <property type="match status" value="1"/>
</dbReference>
<dbReference type="Proteomes" id="UP000092555">
    <property type="component" value="Unassembled WGS sequence"/>
</dbReference>
<dbReference type="GeneID" id="30032353"/>
<dbReference type="InterPro" id="IPR047261">
    <property type="entry name" value="MRM1_MeTrfase_dom"/>
</dbReference>
<dbReference type="Gene3D" id="3.40.1280.10">
    <property type="match status" value="1"/>
</dbReference>
<dbReference type="SMART" id="SM00967">
    <property type="entry name" value="SpoU_sub_bind"/>
    <property type="match status" value="1"/>
</dbReference>
<evidence type="ECO:0000313" key="11">
    <source>
        <dbReference type="EMBL" id="OBA22875.1"/>
    </source>
</evidence>
<evidence type="ECO:0000313" key="12">
    <source>
        <dbReference type="Proteomes" id="UP000092555"/>
    </source>
</evidence>
<evidence type="ECO:0000256" key="8">
    <source>
        <dbReference type="ARBA" id="ARBA00023128"/>
    </source>
</evidence>
<dbReference type="GO" id="GO:0005739">
    <property type="term" value="C:mitochondrion"/>
    <property type="evidence" value="ECO:0007669"/>
    <property type="project" value="UniProtKB-SubCell"/>
</dbReference>
<evidence type="ECO:0000256" key="7">
    <source>
        <dbReference type="ARBA" id="ARBA00022946"/>
    </source>
</evidence>
<evidence type="ECO:0000256" key="2">
    <source>
        <dbReference type="ARBA" id="ARBA00007228"/>
    </source>
</evidence>
<dbReference type="InterPro" id="IPR001537">
    <property type="entry name" value="SpoU_MeTrfase"/>
</dbReference>
<dbReference type="Pfam" id="PF00588">
    <property type="entry name" value="SpoU_methylase"/>
    <property type="match status" value="1"/>
</dbReference>
<dbReference type="Gene3D" id="3.30.1330.30">
    <property type="match status" value="1"/>
</dbReference>
<evidence type="ECO:0000256" key="9">
    <source>
        <dbReference type="ARBA" id="ARBA00034881"/>
    </source>
</evidence>
<dbReference type="NCBIfam" id="TIGR00186">
    <property type="entry name" value="rRNA_methyl_3"/>
    <property type="match status" value="1"/>
</dbReference>
<evidence type="ECO:0000256" key="6">
    <source>
        <dbReference type="ARBA" id="ARBA00022691"/>
    </source>
</evidence>
<reference evidence="11 12" key="1">
    <citation type="submission" date="2016-05" db="EMBL/GenBank/DDBJ databases">
        <title>Comparative genomics of biotechnologically important yeasts.</title>
        <authorList>
            <consortium name="DOE Joint Genome Institute"/>
            <person name="Riley R."/>
            <person name="Haridas S."/>
            <person name="Wolfe K.H."/>
            <person name="Lopes M.R."/>
            <person name="Hittinger C.T."/>
            <person name="Goker M."/>
            <person name="Salamov A."/>
            <person name="Wisecaver J."/>
            <person name="Long T.M."/>
            <person name="Aerts A.L."/>
            <person name="Barry K."/>
            <person name="Choi C."/>
            <person name="Clum A."/>
            <person name="Coughlan A.Y."/>
            <person name="Deshpande S."/>
            <person name="Douglass A.P."/>
            <person name="Hanson S.J."/>
            <person name="Klenk H.-P."/>
            <person name="LaButti K."/>
            <person name="Lapidus A."/>
            <person name="Lindquist E."/>
            <person name="Lipzen A."/>
            <person name="Meier-kolthoff J.P."/>
            <person name="Ohm R.A."/>
            <person name="Otillar R.P."/>
            <person name="Pangilinan J."/>
            <person name="Peng Y."/>
            <person name="Rokas A."/>
            <person name="Rosa C.A."/>
            <person name="Scheuner C."/>
            <person name="Sibirny A.A."/>
            <person name="Slot J.C."/>
            <person name="Stielow J.B."/>
            <person name="Sun H."/>
            <person name="Kurtzman C.P."/>
            <person name="Blackwell M."/>
            <person name="Grigoriev I.V."/>
            <person name="Jeffries T.W."/>
        </authorList>
    </citation>
    <scope>NUCLEOTIDE SEQUENCE [LARGE SCALE GENOMIC DNA]</scope>
    <source>
        <strain evidence="11 12">NRRL YB-4993</strain>
    </source>
</reference>
<dbReference type="InterPro" id="IPR029028">
    <property type="entry name" value="Alpha/beta_knot_MTases"/>
</dbReference>
<feature type="domain" description="RNA 2-O ribose methyltransferase substrate binding" evidence="10">
    <location>
        <begin position="110"/>
        <end position="186"/>
    </location>
</feature>
<organism evidence="11 12">
    <name type="scientific">Metschnikowia bicuspidata var. bicuspidata NRRL YB-4993</name>
    <dbReference type="NCBI Taxonomy" id="869754"/>
    <lineage>
        <taxon>Eukaryota</taxon>
        <taxon>Fungi</taxon>
        <taxon>Dikarya</taxon>
        <taxon>Ascomycota</taxon>
        <taxon>Saccharomycotina</taxon>
        <taxon>Pichiomycetes</taxon>
        <taxon>Metschnikowiaceae</taxon>
        <taxon>Metschnikowia</taxon>
    </lineage>
</organism>
<dbReference type="EMBL" id="LXTC01000001">
    <property type="protein sequence ID" value="OBA22875.1"/>
    <property type="molecule type" value="Genomic_DNA"/>
</dbReference>
<keyword evidence="8" id="KW-0496">Mitochondrion</keyword>
<keyword evidence="12" id="KW-1185">Reference proteome</keyword>
<dbReference type="GO" id="GO:0003723">
    <property type="term" value="F:RNA binding"/>
    <property type="evidence" value="ECO:0007669"/>
    <property type="project" value="InterPro"/>
</dbReference>
<evidence type="ECO:0000256" key="5">
    <source>
        <dbReference type="ARBA" id="ARBA00022679"/>
    </source>
</evidence>
<protein>
    <recommendedName>
        <fullName evidence="9">rRNA methyltransferase 1, mitochondrial</fullName>
    </recommendedName>
</protein>
<dbReference type="SUPFAM" id="SSF75217">
    <property type="entry name" value="alpha/beta knot"/>
    <property type="match status" value="1"/>
</dbReference>
<evidence type="ECO:0000256" key="3">
    <source>
        <dbReference type="ARBA" id="ARBA00022552"/>
    </source>
</evidence>
<gene>
    <name evidence="11" type="ORF">METBIDRAFT_93982</name>
</gene>
<keyword evidence="5" id="KW-0808">Transferase</keyword>
<accession>A0A1A0HFW5</accession>
<dbReference type="InterPro" id="IPR029064">
    <property type="entry name" value="Ribosomal_eL30-like_sf"/>
</dbReference>